<feature type="compositionally biased region" description="Basic residues" evidence="1">
    <location>
        <begin position="119"/>
        <end position="131"/>
    </location>
</feature>
<feature type="compositionally biased region" description="Gly residues" evidence="1">
    <location>
        <begin position="18"/>
        <end position="27"/>
    </location>
</feature>
<protein>
    <submittedName>
        <fullName evidence="3">Reverse transcriptase domain-containing protein</fullName>
    </submittedName>
</protein>
<name>A0A1I8G123_9PLAT</name>
<dbReference type="WBParaSite" id="maker-uti_cns_0000424-snap-gene-0.3-mRNA-1">
    <property type="protein sequence ID" value="maker-uti_cns_0000424-snap-gene-0.3-mRNA-1"/>
    <property type="gene ID" value="maker-uti_cns_0000424-snap-gene-0.3"/>
</dbReference>
<keyword evidence="2" id="KW-1185">Reference proteome</keyword>
<dbReference type="Proteomes" id="UP000095280">
    <property type="component" value="Unplaced"/>
</dbReference>
<feature type="region of interest" description="Disordered" evidence="1">
    <location>
        <begin position="99"/>
        <end position="144"/>
    </location>
</feature>
<evidence type="ECO:0000313" key="3">
    <source>
        <dbReference type="WBParaSite" id="maker-uti_cns_0000424-snap-gene-0.3-mRNA-1"/>
    </source>
</evidence>
<evidence type="ECO:0000313" key="2">
    <source>
        <dbReference type="Proteomes" id="UP000095280"/>
    </source>
</evidence>
<sequence length="1073" mass="114725">MHRPTTFVNSRLRRGEPRGGGSAGGCGAHHRPEQEWQNPVVADDRAGPNGPAANGRGGSGGRRRGRNRQQQQYAEEFEHEYQVERHIEPLPTATGAFSVTIRNDRCRNADPDRGGGGGGRRRKSRRNRRAGGGRGGGDVGDVGAMPGEVEGATPAVPEDGGFIDDDLDGVGAGVGGDAGGGGGSGGGGGRCCRCFELKFLSNAIGVQRNLYNWNLSPTLLCWLLSPSASARPSLRIQLSISRSSASESGRLPGFETGSAAAGLGGGGGGGSSSDRSIRFTPTVAALSGSCSCCLVARESTVPRGGGREFSNRSKRRNAEFNSSLTRGRRVGKLNAFAAQFFDHPVHLSQLRPVAEGVRPEHQQLQHLSDLVMLRRWRVLGPNEPDQLIQKVTLASELRVKPGPAGLWKKAALQGTLQSLGANKGRVRGASVGQQAVDETPSSGLAAPHLLHRLRAVGLGADDVACQSPLESPKSQQFTWTGQAGAAIECRVSDPRSSLILKAARSRPACAALTCCSSESVSVQVSALYNRTVSTTAWNSAALWRAKGSPSEPAATPQIFADVRYQTAEVDELLTARKLRYLPASASAENCGLDVARHAEHNGLLRADARCSANQLVQLALGALYGRGQQGEVIGVAKHAEPFLRRTGTALECPLEHPGGCLEGVRQAVRRHHSCSRSTVQRHYGGDQLFWYMIRTEHMSNWRVRASSMIRRRARICATVPRWGRNPFCSGRSARLLWNGDDVRHGPLGGCHFTGEHAVHHTGDLTGHTVDAQRLDGHLVRTQRLAARRLLGEPYDFSHGDWCNVKTVSDGNGVSGGSVRMLGSGGGGALTMAAKNSRSSFLRSSAIFPRLLNRGVVLPDRLPTLGRSHQLDRLFRGGSYCGAHIRVLGTSTLAAERSDEGASKAAVRSGVFESAVVAPRWPLQRTLEVADEKPIIGPQGQRRDGAAVDSAAALTGAQKQRVGGGWRVVNTEGGSQKSSVSGVELPRSCGPPIRQRGHCRTDSPHSALRRAMSSMMLGMMLRPPRSLQRGSNAACPFVQQHWFSGRRRYGQHHCLFGADYYIYESVCIVGLTLS</sequence>
<proteinExistence type="predicted"/>
<organism evidence="2 3">
    <name type="scientific">Macrostomum lignano</name>
    <dbReference type="NCBI Taxonomy" id="282301"/>
    <lineage>
        <taxon>Eukaryota</taxon>
        <taxon>Metazoa</taxon>
        <taxon>Spiralia</taxon>
        <taxon>Lophotrochozoa</taxon>
        <taxon>Platyhelminthes</taxon>
        <taxon>Rhabditophora</taxon>
        <taxon>Macrostomorpha</taxon>
        <taxon>Macrostomida</taxon>
        <taxon>Macrostomidae</taxon>
        <taxon>Macrostomum</taxon>
    </lineage>
</organism>
<accession>A0A1I8G123</accession>
<feature type="region of interest" description="Disordered" evidence="1">
    <location>
        <begin position="972"/>
        <end position="1002"/>
    </location>
</feature>
<feature type="region of interest" description="Disordered" evidence="1">
    <location>
        <begin position="1"/>
        <end position="72"/>
    </location>
</feature>
<evidence type="ECO:0000256" key="1">
    <source>
        <dbReference type="SAM" id="MobiDB-lite"/>
    </source>
</evidence>
<feature type="compositionally biased region" description="Basic and acidic residues" evidence="1">
    <location>
        <begin position="102"/>
        <end position="113"/>
    </location>
</feature>
<reference evidence="3" key="1">
    <citation type="submission" date="2016-11" db="UniProtKB">
        <authorList>
            <consortium name="WormBaseParasite"/>
        </authorList>
    </citation>
    <scope>IDENTIFICATION</scope>
</reference>
<dbReference type="AlphaFoldDB" id="A0A1I8G123"/>